<dbReference type="Gene3D" id="4.10.280.10">
    <property type="entry name" value="Helix-loop-helix DNA-binding domain"/>
    <property type="match status" value="1"/>
</dbReference>
<dbReference type="PROSITE" id="PS50888">
    <property type="entry name" value="BHLH"/>
    <property type="match status" value="1"/>
</dbReference>
<dbReference type="PANTHER" id="PTHR13935:SF104">
    <property type="entry name" value="TRANSCRIPTION FACTOR BHLH160"/>
    <property type="match status" value="1"/>
</dbReference>
<dbReference type="KEGG" id="mcha:111025515"/>
<proteinExistence type="predicted"/>
<evidence type="ECO:0000256" key="4">
    <source>
        <dbReference type="ARBA" id="ARBA00023242"/>
    </source>
</evidence>
<keyword evidence="3" id="KW-0804">Transcription</keyword>
<dbReference type="InterPro" id="IPR011598">
    <property type="entry name" value="bHLH_dom"/>
</dbReference>
<name>A0A6J1DXT5_MOMCH</name>
<comment type="subcellular location">
    <subcellularLocation>
        <location evidence="1">Nucleus</location>
    </subcellularLocation>
</comment>
<dbReference type="PANTHER" id="PTHR13935">
    <property type="entry name" value="ACHAETE-SCUTE TRANSCRIPTION FACTOR-RELATED"/>
    <property type="match status" value="1"/>
</dbReference>
<feature type="domain" description="BHLH" evidence="5">
    <location>
        <begin position="65"/>
        <end position="118"/>
    </location>
</feature>
<organism evidence="6 7">
    <name type="scientific">Momordica charantia</name>
    <name type="common">Bitter gourd</name>
    <name type="synonym">Balsam pear</name>
    <dbReference type="NCBI Taxonomy" id="3673"/>
    <lineage>
        <taxon>Eukaryota</taxon>
        <taxon>Viridiplantae</taxon>
        <taxon>Streptophyta</taxon>
        <taxon>Embryophyta</taxon>
        <taxon>Tracheophyta</taxon>
        <taxon>Spermatophyta</taxon>
        <taxon>Magnoliopsida</taxon>
        <taxon>eudicotyledons</taxon>
        <taxon>Gunneridae</taxon>
        <taxon>Pentapetalae</taxon>
        <taxon>rosids</taxon>
        <taxon>fabids</taxon>
        <taxon>Cucurbitales</taxon>
        <taxon>Cucurbitaceae</taxon>
        <taxon>Momordiceae</taxon>
        <taxon>Momordica</taxon>
    </lineage>
</organism>
<accession>A0A6J1DXT5</accession>
<dbReference type="InterPro" id="IPR015660">
    <property type="entry name" value="MASH1/Ascl1a-like"/>
</dbReference>
<gene>
    <name evidence="7" type="primary">LOC111025515</name>
</gene>
<dbReference type="GO" id="GO:0000977">
    <property type="term" value="F:RNA polymerase II transcription regulatory region sequence-specific DNA binding"/>
    <property type="evidence" value="ECO:0007669"/>
    <property type="project" value="TreeGrafter"/>
</dbReference>
<dbReference type="Pfam" id="PF00010">
    <property type="entry name" value="HLH"/>
    <property type="match status" value="1"/>
</dbReference>
<evidence type="ECO:0000313" key="6">
    <source>
        <dbReference type="Proteomes" id="UP000504603"/>
    </source>
</evidence>
<dbReference type="AlphaFoldDB" id="A0A6J1DXT5"/>
<evidence type="ECO:0000256" key="2">
    <source>
        <dbReference type="ARBA" id="ARBA00023015"/>
    </source>
</evidence>
<dbReference type="RefSeq" id="XP_022159073.1">
    <property type="nucleotide sequence ID" value="XM_022303381.1"/>
</dbReference>
<keyword evidence="2" id="KW-0805">Transcription regulation</keyword>
<evidence type="ECO:0000259" key="5">
    <source>
        <dbReference type="PROSITE" id="PS50888"/>
    </source>
</evidence>
<keyword evidence="4" id="KW-0539">Nucleus</keyword>
<evidence type="ECO:0000256" key="3">
    <source>
        <dbReference type="ARBA" id="ARBA00023163"/>
    </source>
</evidence>
<dbReference type="GO" id="GO:0000981">
    <property type="term" value="F:DNA-binding transcription factor activity, RNA polymerase II-specific"/>
    <property type="evidence" value="ECO:0007669"/>
    <property type="project" value="TreeGrafter"/>
</dbReference>
<sequence length="243" mass="27885">MRMEGKWSLSMALAPWEEDILNIDQNYGFVERENPPLFPIFPPSINGNNIEETHFSKASNSNANAKKEEHNAKERERRMKLSQTYFSLRSLLPNSRRSKKRWSSSRIIDKVIEYIPTVEKEIEKQKHKKEELIKAKEMRNYNNNNERVTAAATVSTHPLSNSGEVIIQICINQKPAAENYCILFSSLIRKAEAEGITIIGASTVSVSGDHPTLTCHLHVQMNWSLQESADYESLLRKKVISWL</sequence>
<dbReference type="InterPro" id="IPR036638">
    <property type="entry name" value="HLH_DNA-bd_sf"/>
</dbReference>
<dbReference type="SMART" id="SM00353">
    <property type="entry name" value="HLH"/>
    <property type="match status" value="1"/>
</dbReference>
<reference evidence="7" key="1">
    <citation type="submission" date="2025-08" db="UniProtKB">
        <authorList>
            <consortium name="RefSeq"/>
        </authorList>
    </citation>
    <scope>IDENTIFICATION</scope>
    <source>
        <strain evidence="7">OHB3-1</strain>
    </source>
</reference>
<keyword evidence="6" id="KW-1185">Reference proteome</keyword>
<evidence type="ECO:0000313" key="7">
    <source>
        <dbReference type="RefSeq" id="XP_022159073.1"/>
    </source>
</evidence>
<dbReference type="GeneID" id="111025515"/>
<dbReference type="Proteomes" id="UP000504603">
    <property type="component" value="Unplaced"/>
</dbReference>
<dbReference type="GO" id="GO:0090575">
    <property type="term" value="C:RNA polymerase II transcription regulator complex"/>
    <property type="evidence" value="ECO:0007669"/>
    <property type="project" value="TreeGrafter"/>
</dbReference>
<protein>
    <submittedName>
        <fullName evidence="7">Transcription factor bHLH160</fullName>
    </submittedName>
</protein>
<dbReference type="GO" id="GO:0046983">
    <property type="term" value="F:protein dimerization activity"/>
    <property type="evidence" value="ECO:0007669"/>
    <property type="project" value="InterPro"/>
</dbReference>
<evidence type="ECO:0000256" key="1">
    <source>
        <dbReference type="ARBA" id="ARBA00004123"/>
    </source>
</evidence>
<dbReference type="SUPFAM" id="SSF47459">
    <property type="entry name" value="HLH, helix-loop-helix DNA-binding domain"/>
    <property type="match status" value="1"/>
</dbReference>
<dbReference type="OrthoDB" id="1898027at2759"/>